<evidence type="ECO:0000256" key="4">
    <source>
        <dbReference type="ARBA" id="ARBA00023172"/>
    </source>
</evidence>
<dbReference type="InterPro" id="IPR011010">
    <property type="entry name" value="DNA_brk_join_enz"/>
</dbReference>
<dbReference type="EMBL" id="FOIZ01000001">
    <property type="protein sequence ID" value="SEW32970.1"/>
    <property type="molecule type" value="Genomic_DNA"/>
</dbReference>
<dbReference type="InterPro" id="IPR010998">
    <property type="entry name" value="Integrase_recombinase_N"/>
</dbReference>
<dbReference type="PROSITE" id="PS51898">
    <property type="entry name" value="TYR_RECOMBINASE"/>
    <property type="match status" value="1"/>
</dbReference>
<dbReference type="RefSeq" id="WP_089994267.1">
    <property type="nucleotide sequence ID" value="NZ_FOIZ01000001.1"/>
</dbReference>
<dbReference type="CDD" id="cd00397">
    <property type="entry name" value="DNA_BRE_C"/>
    <property type="match status" value="1"/>
</dbReference>
<evidence type="ECO:0000259" key="5">
    <source>
        <dbReference type="PROSITE" id="PS51898"/>
    </source>
</evidence>
<dbReference type="Gene3D" id="1.10.443.10">
    <property type="entry name" value="Intergrase catalytic core"/>
    <property type="match status" value="1"/>
</dbReference>
<evidence type="ECO:0000256" key="2">
    <source>
        <dbReference type="ARBA" id="ARBA00022908"/>
    </source>
</evidence>
<evidence type="ECO:0000313" key="7">
    <source>
        <dbReference type="Proteomes" id="UP000199167"/>
    </source>
</evidence>
<evidence type="ECO:0000256" key="1">
    <source>
        <dbReference type="ARBA" id="ARBA00008857"/>
    </source>
</evidence>
<keyword evidence="7" id="KW-1185">Reference proteome</keyword>
<gene>
    <name evidence="6" type="ORF">SAMN04488515_2370</name>
</gene>
<protein>
    <submittedName>
        <fullName evidence="6">Site-specific recombinase XerD</fullName>
    </submittedName>
</protein>
<feature type="domain" description="Tyr recombinase" evidence="5">
    <location>
        <begin position="127"/>
        <end position="336"/>
    </location>
</feature>
<dbReference type="InterPro" id="IPR050090">
    <property type="entry name" value="Tyrosine_recombinase_XerCD"/>
</dbReference>
<dbReference type="InterPro" id="IPR002104">
    <property type="entry name" value="Integrase_catalytic"/>
</dbReference>
<keyword evidence="2" id="KW-0229">DNA integration</keyword>
<dbReference type="Proteomes" id="UP000199167">
    <property type="component" value="Unassembled WGS sequence"/>
</dbReference>
<dbReference type="GO" id="GO:0003677">
    <property type="term" value="F:DNA binding"/>
    <property type="evidence" value="ECO:0007669"/>
    <property type="project" value="UniProtKB-KW"/>
</dbReference>
<reference evidence="6 7" key="1">
    <citation type="submission" date="2016-10" db="EMBL/GenBank/DDBJ databases">
        <authorList>
            <person name="de Groot N.N."/>
        </authorList>
    </citation>
    <scope>NUCLEOTIDE SEQUENCE [LARGE SCALE GENOMIC DNA]</scope>
    <source>
        <strain evidence="6 7">DSM 17925</strain>
    </source>
</reference>
<proteinExistence type="inferred from homology"/>
<dbReference type="AlphaFoldDB" id="A0A1I0QZC7"/>
<dbReference type="SUPFAM" id="SSF56349">
    <property type="entry name" value="DNA breaking-rejoining enzymes"/>
    <property type="match status" value="1"/>
</dbReference>
<dbReference type="PANTHER" id="PTHR30349:SF41">
    <property type="entry name" value="INTEGRASE_RECOMBINASE PROTEIN MJ0367-RELATED"/>
    <property type="match status" value="1"/>
</dbReference>
<dbReference type="PANTHER" id="PTHR30349">
    <property type="entry name" value="PHAGE INTEGRASE-RELATED"/>
    <property type="match status" value="1"/>
</dbReference>
<accession>A0A1I0QZC7</accession>
<dbReference type="GO" id="GO:0015074">
    <property type="term" value="P:DNA integration"/>
    <property type="evidence" value="ECO:0007669"/>
    <property type="project" value="UniProtKB-KW"/>
</dbReference>
<dbReference type="OrthoDB" id="7354488at2"/>
<keyword evidence="3" id="KW-0238">DNA-binding</keyword>
<dbReference type="GO" id="GO:0006310">
    <property type="term" value="P:DNA recombination"/>
    <property type="evidence" value="ECO:0007669"/>
    <property type="project" value="UniProtKB-KW"/>
</dbReference>
<comment type="similarity">
    <text evidence="1">Belongs to the 'phage' integrase family.</text>
</comment>
<dbReference type="Pfam" id="PF00589">
    <property type="entry name" value="Phage_integrase"/>
    <property type="match status" value="1"/>
</dbReference>
<sequence>MSKSPIEKNERIKRHFLEYRKYARQLSDKTLDREMAALERFDVWNQRKDFAQFHIEQAMGFRTHLGQAKGAGNKPLAKSTMRATLATLREFVLWLSQQDGFRSRIKPKDADYFNLSRRDEAEARAAPPRPAPSVNQAKRTLSLMPTTTPIDLRNKAVFALLCLTGIRVAALVSLRIKHVDLAEKSVTQNPREVATKFGKRIDTFFARGFEDAEDVLAQWIEHLDEVELYGPDDPLFPSTALLSNSNAGFERNGFDRRHWKTTEPVRKIVREAFDVAGQPNYGPHSFRHMLARHAVDTAESVAEIVAASQNLGHSGVLVTLTNYGQVSRERQRQLVTGNVERRAPLTR</sequence>
<organism evidence="6 7">
    <name type="scientific">Cognatiyoonia koreensis</name>
    <dbReference type="NCBI Taxonomy" id="364200"/>
    <lineage>
        <taxon>Bacteria</taxon>
        <taxon>Pseudomonadati</taxon>
        <taxon>Pseudomonadota</taxon>
        <taxon>Alphaproteobacteria</taxon>
        <taxon>Rhodobacterales</taxon>
        <taxon>Paracoccaceae</taxon>
        <taxon>Cognatiyoonia</taxon>
    </lineage>
</organism>
<dbReference type="Gene3D" id="1.10.150.130">
    <property type="match status" value="1"/>
</dbReference>
<keyword evidence="4" id="KW-0233">DNA recombination</keyword>
<evidence type="ECO:0000313" key="6">
    <source>
        <dbReference type="EMBL" id="SEW32970.1"/>
    </source>
</evidence>
<dbReference type="STRING" id="364200.SAMN04488515_2370"/>
<name>A0A1I0QZC7_9RHOB</name>
<dbReference type="InterPro" id="IPR013762">
    <property type="entry name" value="Integrase-like_cat_sf"/>
</dbReference>
<evidence type="ECO:0000256" key="3">
    <source>
        <dbReference type="ARBA" id="ARBA00023125"/>
    </source>
</evidence>